<keyword evidence="5" id="KW-0539">Nucleus</keyword>
<evidence type="ECO:0000259" key="6">
    <source>
        <dbReference type="Pfam" id="PF08640"/>
    </source>
</evidence>
<dbReference type="GO" id="GO:0034388">
    <property type="term" value="C:Pwp2p-containing subcomplex of 90S preribosome"/>
    <property type="evidence" value="ECO:0007669"/>
    <property type="project" value="TreeGrafter"/>
</dbReference>
<dbReference type="SMART" id="SM00386">
    <property type="entry name" value="HAT"/>
    <property type="match status" value="2"/>
</dbReference>
<dbReference type="InterPro" id="IPR011990">
    <property type="entry name" value="TPR-like_helical_dom_sf"/>
</dbReference>
<evidence type="ECO:0000256" key="3">
    <source>
        <dbReference type="ARBA" id="ARBA00022552"/>
    </source>
</evidence>
<comment type="similarity">
    <text evidence="2">Belongs to the UTP6 family.</text>
</comment>
<dbReference type="PANTHER" id="PTHR23271:SF1">
    <property type="entry name" value="U3 SMALL NUCLEOLAR RNA-ASSOCIATED PROTEIN 6 HOMOLOG"/>
    <property type="match status" value="1"/>
</dbReference>
<dbReference type="Proteomes" id="UP000215127">
    <property type="component" value="Chromosome 11"/>
</dbReference>
<dbReference type="InterPro" id="IPR055347">
    <property type="entry name" value="UTP6_N"/>
</dbReference>
<dbReference type="GO" id="GO:0000462">
    <property type="term" value="P:maturation of SSU-rRNA from tricistronic rRNA transcript (SSU-rRNA, 5.8S rRNA, LSU-rRNA)"/>
    <property type="evidence" value="ECO:0007669"/>
    <property type="project" value="InterPro"/>
</dbReference>
<feature type="domain" description="U3 small nucleolar RNA-associated protein 6 N-terminal" evidence="6">
    <location>
        <begin position="12"/>
        <end position="81"/>
    </location>
</feature>
<proteinExistence type="inferred from homology"/>
<dbReference type="GO" id="GO:0032040">
    <property type="term" value="C:small-subunit processome"/>
    <property type="evidence" value="ECO:0007669"/>
    <property type="project" value="TreeGrafter"/>
</dbReference>
<dbReference type="STRING" id="1276538.A0A1X7S8C6"/>
<dbReference type="AlphaFoldDB" id="A0A1X7S8C6"/>
<dbReference type="PANTHER" id="PTHR23271">
    <property type="entry name" value="HEPATOCELLULAR CARCINOMA-ASSOCIATED ANTIGEN 66"/>
    <property type="match status" value="1"/>
</dbReference>
<dbReference type="EMBL" id="LT853702">
    <property type="protein sequence ID" value="SMQ55487.1"/>
    <property type="molecule type" value="Genomic_DNA"/>
</dbReference>
<evidence type="ECO:0000313" key="8">
    <source>
        <dbReference type="Proteomes" id="UP000215127"/>
    </source>
</evidence>
<dbReference type="InterPro" id="IPR003107">
    <property type="entry name" value="HAT"/>
</dbReference>
<evidence type="ECO:0000256" key="4">
    <source>
        <dbReference type="ARBA" id="ARBA00022737"/>
    </source>
</evidence>
<dbReference type="Pfam" id="PF08640">
    <property type="entry name" value="U3_assoc_6"/>
    <property type="match status" value="1"/>
</dbReference>
<evidence type="ECO:0000256" key="2">
    <source>
        <dbReference type="ARBA" id="ARBA00010734"/>
    </source>
</evidence>
<name>A0A1X7S8C6_ZYMT9</name>
<dbReference type="Gene3D" id="1.25.40.10">
    <property type="entry name" value="Tetratricopeptide repeat domain"/>
    <property type="match status" value="1"/>
</dbReference>
<sequence length="435" mass="48778">MAATTDRARFYLEQYVPELQEYERKQIFTRDEISAITAKRSDFEHVLNARGSQPGDYARYATYEMNLDSLRKKRCRRLGVKATSFNGQRTVFFILDRATKKFPGDMGLWMQYINFCKKEKANKKLAKVFTAVLRLHPRDWSLWVLAAKHYAETQGDMGTARSYMQRGLRFCKDEKKLYLEYAKLEMVYLAKLAARRKILGLDGSREEKEDMEEDDNMIALPTITAEDIDPDAGKGIEEIDQAALQRLAAAPAFSGAIPIAIFDSAMKQLKNNALPAAEDFFDLVASFNQVPASAKILQHILEHLQSTAPTAIETTICEAKHHMLNIPLQSADFPPALSKGLARLKAGVDGASERQRPKYAEKAAAALLAWAETAAKDLTEDETLDEDLVTVVEATIKRYRRLGGKRAAEQDIVPAIMARLRGDGDGDGAMLMVDE</sequence>
<gene>
    <name evidence="7" type="ORF">ZT3D7_G10642</name>
</gene>
<dbReference type="GO" id="GO:0030515">
    <property type="term" value="F:snoRNA binding"/>
    <property type="evidence" value="ECO:0007669"/>
    <property type="project" value="InterPro"/>
</dbReference>
<keyword evidence="8" id="KW-1185">Reference proteome</keyword>
<protein>
    <recommendedName>
        <fullName evidence="6">U3 small nucleolar RNA-associated protein 6 N-terminal domain-containing protein</fullName>
    </recommendedName>
</protein>
<evidence type="ECO:0000256" key="5">
    <source>
        <dbReference type="ARBA" id="ARBA00023242"/>
    </source>
</evidence>
<evidence type="ECO:0000313" key="7">
    <source>
        <dbReference type="EMBL" id="SMQ55487.1"/>
    </source>
</evidence>
<comment type="subcellular location">
    <subcellularLocation>
        <location evidence="1">Nucleus</location>
        <location evidence="1">Nucleolus</location>
    </subcellularLocation>
</comment>
<accession>A0A1X7S8C6</accession>
<organism evidence="7 8">
    <name type="scientific">Zymoseptoria tritici (strain ST99CH_3D7)</name>
    <dbReference type="NCBI Taxonomy" id="1276538"/>
    <lineage>
        <taxon>Eukaryota</taxon>
        <taxon>Fungi</taxon>
        <taxon>Dikarya</taxon>
        <taxon>Ascomycota</taxon>
        <taxon>Pezizomycotina</taxon>
        <taxon>Dothideomycetes</taxon>
        <taxon>Dothideomycetidae</taxon>
        <taxon>Mycosphaerellales</taxon>
        <taxon>Mycosphaerellaceae</taxon>
        <taxon>Zymoseptoria</taxon>
    </lineage>
</organism>
<keyword evidence="4" id="KW-0677">Repeat</keyword>
<keyword evidence="3" id="KW-0698">rRNA processing</keyword>
<reference evidence="7 8" key="1">
    <citation type="submission" date="2016-06" db="EMBL/GenBank/DDBJ databases">
        <authorList>
            <person name="Kjaerup R.B."/>
            <person name="Dalgaard T.S."/>
            <person name="Juul-Madsen H.R."/>
        </authorList>
    </citation>
    <scope>NUCLEOTIDE SEQUENCE [LARGE SCALE GENOMIC DNA]</scope>
</reference>
<dbReference type="SUPFAM" id="SSF48452">
    <property type="entry name" value="TPR-like"/>
    <property type="match status" value="1"/>
</dbReference>
<evidence type="ECO:0000256" key="1">
    <source>
        <dbReference type="ARBA" id="ARBA00004604"/>
    </source>
</evidence>
<dbReference type="InterPro" id="IPR013949">
    <property type="entry name" value="Utp6"/>
</dbReference>